<gene>
    <name evidence="1" type="ORF">AK812_SmicGene32004</name>
</gene>
<dbReference type="AlphaFoldDB" id="A0A1Q9CVD6"/>
<reference evidence="1 2" key="1">
    <citation type="submission" date="2016-02" db="EMBL/GenBank/DDBJ databases">
        <title>Genome analysis of coral dinoflagellate symbionts highlights evolutionary adaptations to a symbiotic lifestyle.</title>
        <authorList>
            <person name="Aranda M."/>
            <person name="Li Y."/>
            <person name="Liew Y.J."/>
            <person name="Baumgarten S."/>
            <person name="Simakov O."/>
            <person name="Wilson M."/>
            <person name="Piel J."/>
            <person name="Ashoor H."/>
            <person name="Bougouffa S."/>
            <person name="Bajic V.B."/>
            <person name="Ryu T."/>
            <person name="Ravasi T."/>
            <person name="Bayer T."/>
            <person name="Micklem G."/>
            <person name="Kim H."/>
            <person name="Bhak J."/>
            <person name="Lajeunesse T.C."/>
            <person name="Voolstra C.R."/>
        </authorList>
    </citation>
    <scope>NUCLEOTIDE SEQUENCE [LARGE SCALE GENOMIC DNA]</scope>
    <source>
        <strain evidence="1 2">CCMP2467</strain>
    </source>
</reference>
<proteinExistence type="predicted"/>
<evidence type="ECO:0000313" key="1">
    <source>
        <dbReference type="EMBL" id="OLP86855.1"/>
    </source>
</evidence>
<keyword evidence="2" id="KW-1185">Reference proteome</keyword>
<sequence length="144" mass="15711">MILDWMPLDLITETAASRAKSPIDCLGLIKAISSFARKKRCLPNNEMDVVVLRRMKLENKQMILVAVACVEVKMKGGLCTHFKDKQDVKNATAQVAHRVATLVAPVLREVCGFDGKLVAGAIDIRSSNSDRNLGAYGGIRVDVS</sequence>
<name>A0A1Q9CVD6_SYMMI</name>
<organism evidence="1 2">
    <name type="scientific">Symbiodinium microadriaticum</name>
    <name type="common">Dinoflagellate</name>
    <name type="synonym">Zooxanthella microadriatica</name>
    <dbReference type="NCBI Taxonomy" id="2951"/>
    <lineage>
        <taxon>Eukaryota</taxon>
        <taxon>Sar</taxon>
        <taxon>Alveolata</taxon>
        <taxon>Dinophyceae</taxon>
        <taxon>Suessiales</taxon>
        <taxon>Symbiodiniaceae</taxon>
        <taxon>Symbiodinium</taxon>
    </lineage>
</organism>
<comment type="caution">
    <text evidence="1">The sequence shown here is derived from an EMBL/GenBank/DDBJ whole genome shotgun (WGS) entry which is preliminary data.</text>
</comment>
<dbReference type="Proteomes" id="UP000186817">
    <property type="component" value="Unassembled WGS sequence"/>
</dbReference>
<accession>A0A1Q9CVD6</accession>
<dbReference type="EMBL" id="LSRX01000897">
    <property type="protein sequence ID" value="OLP86855.1"/>
    <property type="molecule type" value="Genomic_DNA"/>
</dbReference>
<evidence type="ECO:0000313" key="2">
    <source>
        <dbReference type="Proteomes" id="UP000186817"/>
    </source>
</evidence>
<protein>
    <submittedName>
        <fullName evidence="1">Uncharacterized protein</fullName>
    </submittedName>
</protein>